<keyword evidence="2" id="KW-1185">Reference proteome</keyword>
<protein>
    <recommendedName>
        <fullName evidence="3">Methyltransferase-like protein 9</fullName>
    </recommendedName>
</protein>
<organism evidence="1 2">
    <name type="scientific">Phaedon cochleariae</name>
    <name type="common">Mustard beetle</name>
    <dbReference type="NCBI Taxonomy" id="80249"/>
    <lineage>
        <taxon>Eukaryota</taxon>
        <taxon>Metazoa</taxon>
        <taxon>Ecdysozoa</taxon>
        <taxon>Arthropoda</taxon>
        <taxon>Hexapoda</taxon>
        <taxon>Insecta</taxon>
        <taxon>Pterygota</taxon>
        <taxon>Neoptera</taxon>
        <taxon>Endopterygota</taxon>
        <taxon>Coleoptera</taxon>
        <taxon>Polyphaga</taxon>
        <taxon>Cucujiformia</taxon>
        <taxon>Chrysomeloidea</taxon>
        <taxon>Chrysomelidae</taxon>
        <taxon>Chrysomelinae</taxon>
        <taxon>Chrysomelini</taxon>
        <taxon>Phaedon</taxon>
    </lineage>
</organism>
<proteinExistence type="predicted"/>
<dbReference type="Pfam" id="PF05219">
    <property type="entry name" value="DREV"/>
    <property type="match status" value="1"/>
</dbReference>
<dbReference type="EMBL" id="OU896708">
    <property type="protein sequence ID" value="CAH1155318.1"/>
    <property type="molecule type" value="Genomic_DNA"/>
</dbReference>
<dbReference type="Proteomes" id="UP001153737">
    <property type="component" value="Chromosome 2"/>
</dbReference>
<dbReference type="OrthoDB" id="3598281at2759"/>
<evidence type="ECO:0000313" key="2">
    <source>
        <dbReference type="Proteomes" id="UP001153737"/>
    </source>
</evidence>
<name>A0A9P0DM15_PHACE</name>
<sequence>METSSYSETSCENVNAVDLASSLAFRPRGSLARALYRKEKHDEYLSQFDKAEWYKCDLTEMPDTLASKFVQLEVDQDTLDFLDQSERKSDWIPTQIWHTLAKAFLGWFMTQTSINGWLQRGSMFVVSQSQLRNLLRVDDDWRSDELLDLGAGDGEVTAHLAPLFRKVYATEVSGTMRGLLQKRGYELLDVDNWNLNRKYDVISCLNLIDRCDTPMELLDQISKALKPDGRVLLAVVLPFSAYVESGAPDFKPKQLLPINGSTFEQQVKSVVDDVLTPANFEVISWSRVPYLCEGDLQQSYYWLDDVIFVLKLKSVT</sequence>
<dbReference type="InterPro" id="IPR029063">
    <property type="entry name" value="SAM-dependent_MTases_sf"/>
</dbReference>
<dbReference type="SUPFAM" id="SSF53335">
    <property type="entry name" value="S-adenosyl-L-methionine-dependent methyltransferases"/>
    <property type="match status" value="1"/>
</dbReference>
<dbReference type="InterPro" id="IPR007884">
    <property type="entry name" value="METL9"/>
</dbReference>
<reference evidence="1" key="2">
    <citation type="submission" date="2022-10" db="EMBL/GenBank/DDBJ databases">
        <authorList>
            <consortium name="ENA_rothamsted_submissions"/>
            <consortium name="culmorum"/>
            <person name="King R."/>
        </authorList>
    </citation>
    <scope>NUCLEOTIDE SEQUENCE</scope>
</reference>
<evidence type="ECO:0008006" key="3">
    <source>
        <dbReference type="Google" id="ProtNLM"/>
    </source>
</evidence>
<dbReference type="CDD" id="cd02440">
    <property type="entry name" value="AdoMet_MTases"/>
    <property type="match status" value="1"/>
</dbReference>
<gene>
    <name evidence="1" type="ORF">PHAECO_LOCUS6807</name>
</gene>
<dbReference type="Gene3D" id="3.40.50.150">
    <property type="entry name" value="Vaccinia Virus protein VP39"/>
    <property type="match status" value="1"/>
</dbReference>
<evidence type="ECO:0000313" key="1">
    <source>
        <dbReference type="EMBL" id="CAH1155318.1"/>
    </source>
</evidence>
<dbReference type="PANTHER" id="PTHR12890">
    <property type="entry name" value="DREV PROTEIN"/>
    <property type="match status" value="1"/>
</dbReference>
<reference evidence="1" key="1">
    <citation type="submission" date="2022-01" db="EMBL/GenBank/DDBJ databases">
        <authorList>
            <person name="King R."/>
        </authorList>
    </citation>
    <scope>NUCLEOTIDE SEQUENCE</scope>
</reference>
<dbReference type="GO" id="GO:0106370">
    <property type="term" value="F:protein-L-histidine N-pros-methyltransferase activity"/>
    <property type="evidence" value="ECO:0007669"/>
    <property type="project" value="InterPro"/>
</dbReference>
<accession>A0A9P0DM15</accession>
<dbReference type="AlphaFoldDB" id="A0A9P0DM15"/>
<dbReference type="PANTHER" id="PTHR12890:SF0">
    <property type="entry name" value="PROTEIN-L-HISTIDINE N-PROS-METHYLTRANSFERASE"/>
    <property type="match status" value="1"/>
</dbReference>